<feature type="transmembrane region" description="Helical" evidence="8">
    <location>
        <begin position="304"/>
        <end position="326"/>
    </location>
</feature>
<keyword evidence="3 7" id="KW-0813">Transport</keyword>
<name>A0A0N1H5J4_9EURO</name>
<feature type="transmembrane region" description="Helical" evidence="8">
    <location>
        <begin position="369"/>
        <end position="390"/>
    </location>
</feature>
<dbReference type="EMBL" id="LFJN01000022">
    <property type="protein sequence ID" value="KPI37682.1"/>
    <property type="molecule type" value="Genomic_DNA"/>
</dbReference>
<dbReference type="PROSITE" id="PS00217">
    <property type="entry name" value="SUGAR_TRANSPORT_2"/>
    <property type="match status" value="1"/>
</dbReference>
<reference evidence="10 11" key="1">
    <citation type="submission" date="2015-06" db="EMBL/GenBank/DDBJ databases">
        <title>Draft genome of the ant-associated black yeast Phialophora attae CBS 131958.</title>
        <authorList>
            <person name="Moreno L.F."/>
            <person name="Stielow B.J."/>
            <person name="de Hoog S."/>
            <person name="Vicente V.A."/>
            <person name="Weiss V.A."/>
            <person name="de Vries M."/>
            <person name="Cruz L.M."/>
            <person name="Souza E.M."/>
        </authorList>
    </citation>
    <scope>NUCLEOTIDE SEQUENCE [LARGE SCALE GENOMIC DNA]</scope>
    <source>
        <strain evidence="10 11">CBS 131958</strain>
    </source>
</reference>
<dbReference type="Gene3D" id="1.20.1250.20">
    <property type="entry name" value="MFS general substrate transporter like domains"/>
    <property type="match status" value="1"/>
</dbReference>
<dbReference type="VEuPathDB" id="FungiDB:AB675_215"/>
<evidence type="ECO:0000259" key="9">
    <source>
        <dbReference type="PROSITE" id="PS50850"/>
    </source>
</evidence>
<keyword evidence="6 8" id="KW-0472">Membrane</keyword>
<dbReference type="OrthoDB" id="6612291at2759"/>
<dbReference type="InterPro" id="IPR003663">
    <property type="entry name" value="Sugar/inositol_transpt"/>
</dbReference>
<feature type="transmembrane region" description="Helical" evidence="8">
    <location>
        <begin position="338"/>
        <end position="357"/>
    </location>
</feature>
<dbReference type="AlphaFoldDB" id="A0A0N1H5J4"/>
<evidence type="ECO:0000313" key="10">
    <source>
        <dbReference type="EMBL" id="KPI37682.1"/>
    </source>
</evidence>
<feature type="transmembrane region" description="Helical" evidence="8">
    <location>
        <begin position="184"/>
        <end position="204"/>
    </location>
</feature>
<evidence type="ECO:0000256" key="1">
    <source>
        <dbReference type="ARBA" id="ARBA00004141"/>
    </source>
</evidence>
<dbReference type="PANTHER" id="PTHR48022">
    <property type="entry name" value="PLASTIDIC GLUCOSE TRANSPORTER 4"/>
    <property type="match status" value="1"/>
</dbReference>
<keyword evidence="5 8" id="KW-1133">Transmembrane helix</keyword>
<dbReference type="PANTHER" id="PTHR48022:SF51">
    <property type="entry name" value="ALPHA-GLUCOSIDE TRANSPORTER, PUTATIVE (AFU_ORTHOLOGUE AFUA_6G11920)-RELATED"/>
    <property type="match status" value="1"/>
</dbReference>
<keyword evidence="11" id="KW-1185">Reference proteome</keyword>
<dbReference type="Pfam" id="PF00083">
    <property type="entry name" value="Sugar_tr"/>
    <property type="match status" value="1"/>
</dbReference>
<feature type="transmembrane region" description="Helical" evidence="8">
    <location>
        <begin position="396"/>
        <end position="418"/>
    </location>
</feature>
<dbReference type="InterPro" id="IPR050360">
    <property type="entry name" value="MFS_Sugar_Transporters"/>
</dbReference>
<evidence type="ECO:0000256" key="7">
    <source>
        <dbReference type="RuleBase" id="RU003346"/>
    </source>
</evidence>
<sequence length="507" mass="55678">MAVTEVNEKVTSSAVEQVSSAEKHEHHHVKHEPHKGIFEAFREYPWAVVYCLYPLFTCIMWGYDGLAAAIVLSIPKWREDYGYLYQDQYVVSANWQLAFTAASMIGLFVGGLATGAVARAMGQKFCLLCGHVLTVAGVFCQWYSPGKMALFFGGKLLTGIPLGIFLTIAPTYCSEVGPPALRGALVAAVNFSIVIGQLLGYGVMRETQAMAGQNSYRVMYAVQWGFAGVGLAFLPFIPDSPFRLLARGKEDAARKSIRKLYGEATVDTRVEEIRDILTNEEAAAKQGGSYRDCFNSVNRLRTTIVLSVFFIQNMSGIGWVVGYMGYFMQLSGMQGASVFDATVGVAGVMAVGNIASWPLLEYAGRRPTIFWGLVTMTVSFLLIGVLTQFVTRNASIALAQVSFMAIWSFAYQASIGAAGYSLMAESMGTAMNGLSGAVWSFALPYCINPDEGNLGGNVAFIFMGLMVISTTFVWFYYPETKGRSFEEIDELFRRKVKPRHFHKTQLA</sequence>
<proteinExistence type="inferred from homology"/>
<protein>
    <submittedName>
        <fullName evidence="10">General alpha-glucoside permease</fullName>
    </submittedName>
</protein>
<evidence type="ECO:0000256" key="6">
    <source>
        <dbReference type="ARBA" id="ARBA00023136"/>
    </source>
</evidence>
<dbReference type="InterPro" id="IPR036259">
    <property type="entry name" value="MFS_trans_sf"/>
</dbReference>
<feature type="transmembrane region" description="Helical" evidence="8">
    <location>
        <begin position="150"/>
        <end position="172"/>
    </location>
</feature>
<comment type="similarity">
    <text evidence="2 7">Belongs to the major facilitator superfamily. Sugar transporter (TC 2.A.1.1) family.</text>
</comment>
<evidence type="ECO:0000256" key="4">
    <source>
        <dbReference type="ARBA" id="ARBA00022692"/>
    </source>
</evidence>
<dbReference type="GO" id="GO:0005351">
    <property type="term" value="F:carbohydrate:proton symporter activity"/>
    <property type="evidence" value="ECO:0007669"/>
    <property type="project" value="TreeGrafter"/>
</dbReference>
<dbReference type="GeneID" id="28733977"/>
<evidence type="ECO:0000256" key="3">
    <source>
        <dbReference type="ARBA" id="ARBA00022448"/>
    </source>
</evidence>
<keyword evidence="4 8" id="KW-0812">Transmembrane</keyword>
<feature type="domain" description="Major facilitator superfamily (MFS) profile" evidence="9">
    <location>
        <begin position="50"/>
        <end position="481"/>
    </location>
</feature>
<evidence type="ECO:0000256" key="5">
    <source>
        <dbReference type="ARBA" id="ARBA00022989"/>
    </source>
</evidence>
<dbReference type="InterPro" id="IPR020846">
    <property type="entry name" value="MFS_dom"/>
</dbReference>
<comment type="subcellular location">
    <subcellularLocation>
        <location evidence="1">Membrane</location>
        <topology evidence="1">Multi-pass membrane protein</topology>
    </subcellularLocation>
</comment>
<dbReference type="InterPro" id="IPR005828">
    <property type="entry name" value="MFS_sugar_transport-like"/>
</dbReference>
<gene>
    <name evidence="10" type="ORF">AB675_215</name>
</gene>
<feature type="transmembrane region" description="Helical" evidence="8">
    <location>
        <begin position="95"/>
        <end position="118"/>
    </location>
</feature>
<comment type="caution">
    <text evidence="10">The sequence shown here is derived from an EMBL/GenBank/DDBJ whole genome shotgun (WGS) entry which is preliminary data.</text>
</comment>
<dbReference type="InterPro" id="IPR005829">
    <property type="entry name" value="Sugar_transporter_CS"/>
</dbReference>
<evidence type="ECO:0000256" key="2">
    <source>
        <dbReference type="ARBA" id="ARBA00010992"/>
    </source>
</evidence>
<feature type="transmembrane region" description="Helical" evidence="8">
    <location>
        <begin position="47"/>
        <end position="75"/>
    </location>
</feature>
<feature type="transmembrane region" description="Helical" evidence="8">
    <location>
        <begin position="125"/>
        <end position="144"/>
    </location>
</feature>
<dbReference type="FunFam" id="1.20.1250.20:FF:000078">
    <property type="entry name" value="MFS maltose transporter, putative"/>
    <property type="match status" value="1"/>
</dbReference>
<dbReference type="SUPFAM" id="SSF103473">
    <property type="entry name" value="MFS general substrate transporter"/>
    <property type="match status" value="1"/>
</dbReference>
<dbReference type="GO" id="GO:0016020">
    <property type="term" value="C:membrane"/>
    <property type="evidence" value="ECO:0007669"/>
    <property type="project" value="UniProtKB-SubCell"/>
</dbReference>
<accession>A0A0N1H5J4</accession>
<dbReference type="Proteomes" id="UP000038010">
    <property type="component" value="Unassembled WGS sequence"/>
</dbReference>
<evidence type="ECO:0000313" key="11">
    <source>
        <dbReference type="Proteomes" id="UP000038010"/>
    </source>
</evidence>
<organism evidence="10 11">
    <name type="scientific">Cyphellophora attinorum</name>
    <dbReference type="NCBI Taxonomy" id="1664694"/>
    <lineage>
        <taxon>Eukaryota</taxon>
        <taxon>Fungi</taxon>
        <taxon>Dikarya</taxon>
        <taxon>Ascomycota</taxon>
        <taxon>Pezizomycotina</taxon>
        <taxon>Eurotiomycetes</taxon>
        <taxon>Chaetothyriomycetidae</taxon>
        <taxon>Chaetothyriales</taxon>
        <taxon>Cyphellophoraceae</taxon>
        <taxon>Cyphellophora</taxon>
    </lineage>
</organism>
<evidence type="ECO:0000256" key="8">
    <source>
        <dbReference type="SAM" id="Phobius"/>
    </source>
</evidence>
<feature type="transmembrane region" description="Helical" evidence="8">
    <location>
        <begin position="216"/>
        <end position="237"/>
    </location>
</feature>
<dbReference type="RefSeq" id="XP_017997645.1">
    <property type="nucleotide sequence ID" value="XM_018142108.1"/>
</dbReference>
<dbReference type="PROSITE" id="PS50850">
    <property type="entry name" value="MFS"/>
    <property type="match status" value="1"/>
</dbReference>
<dbReference type="NCBIfam" id="TIGR00879">
    <property type="entry name" value="SP"/>
    <property type="match status" value="1"/>
</dbReference>
<feature type="transmembrane region" description="Helical" evidence="8">
    <location>
        <begin position="459"/>
        <end position="477"/>
    </location>
</feature>